<evidence type="ECO:0000313" key="5">
    <source>
        <dbReference type="Proteomes" id="UP000249377"/>
    </source>
</evidence>
<dbReference type="AlphaFoldDB" id="A0A328UIX0"/>
<dbReference type="SUPFAM" id="SSF50129">
    <property type="entry name" value="GroES-like"/>
    <property type="match status" value="1"/>
</dbReference>
<sequence length="367" mass="39538">MRKVRAAVLTATNRPFEIQEFELTNPPEGMAKIRLIASGICGTDVHIYKGKIPVNMPAIIGHEFIGEVEALSASDSKQYGIQAGDRVIVDIACPCGHCRLCRAGDDANCVHMGVTNGGDPAIAPHLYGGYAEYNYSPVKNLIKIPSELNPVMVDVFACAGPTVLHAFQLAEKAGCKLREISTAVIQGLGPVGMFALLYLKAMGVPNVIAVTGSRKEERDQYARQLGAAAVLSMADDGQEGILAVIERYNDGLAADLVFESSGNPRAVPQGLGMLRNRGVYLIPGQYSNSGAVEIEPQKITFNALHLIGSSQYAVEDVKAYLQFLQNNPQLYAAIDRLHTDYSVPQINEAFQAVQAGKNIKTLLVPER</sequence>
<dbReference type="EMBL" id="QLYR01000001">
    <property type="protein sequence ID" value="RAQ29964.1"/>
    <property type="molecule type" value="Genomic_DNA"/>
</dbReference>
<dbReference type="InterPro" id="IPR011032">
    <property type="entry name" value="GroES-like_sf"/>
</dbReference>
<evidence type="ECO:0000313" key="4">
    <source>
        <dbReference type="EMBL" id="RAQ29964.1"/>
    </source>
</evidence>
<dbReference type="Pfam" id="PF08240">
    <property type="entry name" value="ADH_N"/>
    <property type="match status" value="1"/>
</dbReference>
<dbReference type="Gene3D" id="3.90.180.10">
    <property type="entry name" value="Medium-chain alcohol dehydrogenases, catalytic domain"/>
    <property type="match status" value="1"/>
</dbReference>
<keyword evidence="5" id="KW-1185">Reference proteome</keyword>
<dbReference type="RefSeq" id="WP_112331160.1">
    <property type="nucleotide sequence ID" value="NZ_QLYR01000001.1"/>
</dbReference>
<evidence type="ECO:0000259" key="3">
    <source>
        <dbReference type="Pfam" id="PF08240"/>
    </source>
</evidence>
<dbReference type="SUPFAM" id="SSF51735">
    <property type="entry name" value="NAD(P)-binding Rossmann-fold domains"/>
    <property type="match status" value="1"/>
</dbReference>
<accession>A0A328UIX0</accession>
<gene>
    <name evidence="4" type="ORF">DPQ25_00115</name>
</gene>
<dbReference type="PANTHER" id="PTHR43401:SF2">
    <property type="entry name" value="L-THREONINE 3-DEHYDROGENASE"/>
    <property type="match status" value="1"/>
</dbReference>
<evidence type="ECO:0008006" key="6">
    <source>
        <dbReference type="Google" id="ProtNLM"/>
    </source>
</evidence>
<evidence type="ECO:0000259" key="2">
    <source>
        <dbReference type="Pfam" id="PF00107"/>
    </source>
</evidence>
<dbReference type="InterPro" id="IPR013154">
    <property type="entry name" value="ADH-like_N"/>
</dbReference>
<proteinExistence type="predicted"/>
<comment type="caution">
    <text evidence="4">The sequence shown here is derived from an EMBL/GenBank/DDBJ whole genome shotgun (WGS) entry which is preliminary data.</text>
</comment>
<dbReference type="InterPro" id="IPR050129">
    <property type="entry name" value="Zn_alcohol_dh"/>
</dbReference>
<reference evidence="4 5" key="1">
    <citation type="submission" date="2018-06" db="EMBL/GenBank/DDBJ databases">
        <title>Noncontiguous genome sequence of Ruminococcaceae bacterium ASD2818.</title>
        <authorList>
            <person name="Chaplin A.V."/>
            <person name="Sokolova S.R."/>
            <person name="Kochetkova T.O."/>
            <person name="Goltsov A.Y."/>
            <person name="Trofimov D.Y."/>
            <person name="Efimov B.A."/>
        </authorList>
    </citation>
    <scope>NUCLEOTIDE SEQUENCE [LARGE SCALE GENOMIC DNA]</scope>
    <source>
        <strain evidence="4 5">ASD2818</strain>
    </source>
</reference>
<name>A0A328UIX0_9FIRM</name>
<dbReference type="GO" id="GO:0016491">
    <property type="term" value="F:oxidoreductase activity"/>
    <property type="evidence" value="ECO:0007669"/>
    <property type="project" value="UniProtKB-KW"/>
</dbReference>
<dbReference type="InterPro" id="IPR013149">
    <property type="entry name" value="ADH-like_C"/>
</dbReference>
<dbReference type="Gene3D" id="3.40.50.720">
    <property type="entry name" value="NAD(P)-binding Rossmann-like Domain"/>
    <property type="match status" value="1"/>
</dbReference>
<keyword evidence="1" id="KW-0560">Oxidoreductase</keyword>
<dbReference type="Proteomes" id="UP000249377">
    <property type="component" value="Unassembled WGS sequence"/>
</dbReference>
<dbReference type="Pfam" id="PF00107">
    <property type="entry name" value="ADH_zinc_N"/>
    <property type="match status" value="1"/>
</dbReference>
<feature type="domain" description="Alcohol dehydrogenase-like C-terminal" evidence="2">
    <location>
        <begin position="190"/>
        <end position="325"/>
    </location>
</feature>
<dbReference type="InterPro" id="IPR036291">
    <property type="entry name" value="NAD(P)-bd_dom_sf"/>
</dbReference>
<dbReference type="PANTHER" id="PTHR43401">
    <property type="entry name" value="L-THREONINE 3-DEHYDROGENASE"/>
    <property type="match status" value="1"/>
</dbReference>
<organism evidence="4 5">
    <name type="scientific">Hydrogeniiclostridium mannosilyticum</name>
    <dbReference type="NCBI Taxonomy" id="2764322"/>
    <lineage>
        <taxon>Bacteria</taxon>
        <taxon>Bacillati</taxon>
        <taxon>Bacillota</taxon>
        <taxon>Clostridia</taxon>
        <taxon>Eubacteriales</taxon>
        <taxon>Acutalibacteraceae</taxon>
        <taxon>Hydrogeniiclostridium</taxon>
    </lineage>
</organism>
<protein>
    <recommendedName>
        <fullName evidence="6">Enoyl reductase (ER) domain-containing protein</fullName>
    </recommendedName>
</protein>
<feature type="domain" description="Alcohol dehydrogenase-like N-terminal" evidence="3">
    <location>
        <begin position="29"/>
        <end position="145"/>
    </location>
</feature>
<evidence type="ECO:0000256" key="1">
    <source>
        <dbReference type="ARBA" id="ARBA00023002"/>
    </source>
</evidence>